<dbReference type="Proteomes" id="UP000053477">
    <property type="component" value="Unassembled WGS sequence"/>
</dbReference>
<dbReference type="InParanoid" id="A0A0H2RKT5"/>
<name>A0A0H2RKT5_9AGAM</name>
<evidence type="ECO:0000313" key="3">
    <source>
        <dbReference type="Proteomes" id="UP000053477"/>
    </source>
</evidence>
<gene>
    <name evidence="2" type="ORF">SCHPADRAFT_943113</name>
</gene>
<proteinExistence type="predicted"/>
<dbReference type="AlphaFoldDB" id="A0A0H2RKT5"/>
<feature type="chain" id="PRO_5005201576" evidence="1">
    <location>
        <begin position="28"/>
        <end position="234"/>
    </location>
</feature>
<sequence>MKKHSSEDMKTPGQFAVLTLLIGTCFAQTQTMCNHNVCMETANLEIENNKVTIGVALPTVESGLNEFLMNASVPLPYGFLSIQMGPNEVQMCDFSITEPLPLPTPAPPNHHHNHFKMNTSDLRSQACTESDGSLLTNPMLANTTISSKSALLGDHLQIVSRINSTLFGVQDLFSTSSESSVIRVTISKSAPLYLDSSKMTALLDLSNSSSQSFNFNHSAGTFENYTAMVDELGV</sequence>
<evidence type="ECO:0000313" key="2">
    <source>
        <dbReference type="EMBL" id="KLO10073.1"/>
    </source>
</evidence>
<keyword evidence="1" id="KW-0732">Signal</keyword>
<protein>
    <submittedName>
        <fullName evidence="2">Uncharacterized protein</fullName>
    </submittedName>
</protein>
<keyword evidence="3" id="KW-1185">Reference proteome</keyword>
<organism evidence="2 3">
    <name type="scientific">Schizopora paradoxa</name>
    <dbReference type="NCBI Taxonomy" id="27342"/>
    <lineage>
        <taxon>Eukaryota</taxon>
        <taxon>Fungi</taxon>
        <taxon>Dikarya</taxon>
        <taxon>Basidiomycota</taxon>
        <taxon>Agaricomycotina</taxon>
        <taxon>Agaricomycetes</taxon>
        <taxon>Hymenochaetales</taxon>
        <taxon>Schizoporaceae</taxon>
        <taxon>Schizopora</taxon>
    </lineage>
</organism>
<dbReference type="OrthoDB" id="2894060at2759"/>
<feature type="signal peptide" evidence="1">
    <location>
        <begin position="1"/>
        <end position="27"/>
    </location>
</feature>
<reference evidence="2 3" key="1">
    <citation type="submission" date="2015-04" db="EMBL/GenBank/DDBJ databases">
        <title>Complete genome sequence of Schizopora paradoxa KUC8140, a cosmopolitan wood degrader in East Asia.</title>
        <authorList>
            <consortium name="DOE Joint Genome Institute"/>
            <person name="Min B."/>
            <person name="Park H."/>
            <person name="Jang Y."/>
            <person name="Kim J.-J."/>
            <person name="Kim K.H."/>
            <person name="Pangilinan J."/>
            <person name="Lipzen A."/>
            <person name="Riley R."/>
            <person name="Grigoriev I.V."/>
            <person name="Spatafora J.W."/>
            <person name="Choi I.-G."/>
        </authorList>
    </citation>
    <scope>NUCLEOTIDE SEQUENCE [LARGE SCALE GENOMIC DNA]</scope>
    <source>
        <strain evidence="2 3">KUC8140</strain>
    </source>
</reference>
<evidence type="ECO:0000256" key="1">
    <source>
        <dbReference type="SAM" id="SignalP"/>
    </source>
</evidence>
<accession>A0A0H2RKT5</accession>
<dbReference type="EMBL" id="KQ086036">
    <property type="protein sequence ID" value="KLO10073.1"/>
    <property type="molecule type" value="Genomic_DNA"/>
</dbReference>